<dbReference type="InterPro" id="IPR018170">
    <property type="entry name" value="Aldo/ket_reductase_CS"/>
</dbReference>
<dbReference type="PROSITE" id="PS00062">
    <property type="entry name" value="ALDOKETO_REDUCTASE_2"/>
    <property type="match status" value="1"/>
</dbReference>
<dbReference type="GO" id="GO:0016616">
    <property type="term" value="F:oxidoreductase activity, acting on the CH-OH group of donors, NAD or NADP as acceptor"/>
    <property type="evidence" value="ECO:0007669"/>
    <property type="project" value="UniProtKB-ARBA"/>
</dbReference>
<dbReference type="InterPro" id="IPR036812">
    <property type="entry name" value="NAD(P)_OxRdtase_dom_sf"/>
</dbReference>
<sequence length="335" mass="38018">MPSPTDTIKLNNGVEVPIIGWFSLMILCTSVSLTDLPLSSFATPCYFAAQGSYAPPDPESQGKVKDWTLLAIKNGYRTEKAVGQAIKESGIPREEFFITTKLAWNQHGHVKQAFEESLANLDCGYIDLYLMHWPQFIFYDPNNVVPRNEDGSIKTVDTVNFNQSWAEMEKLLDTGKVRALGVSNFSVKNLEKLFTTAKIVPTVNQIELHPYLAQNGLRDYCTRKGIVLAAYTPSGYSVVRNDPLVNELAKKYNVTPTQVIMAWHWSRKNIIIAKSENSERQKENLTIPDISEVDIAKIWDLDRGQRICNKADEKHGQVWGWTYEQLGWEDYHAKN</sequence>
<feature type="active site" description="Proton donor" evidence="4">
    <location>
        <position position="76"/>
    </location>
</feature>
<dbReference type="Gene3D" id="3.20.20.100">
    <property type="entry name" value="NADP-dependent oxidoreductase domain"/>
    <property type="match status" value="1"/>
</dbReference>
<dbReference type="EMBL" id="JAACJL010000059">
    <property type="protein sequence ID" value="KAF4609877.1"/>
    <property type="molecule type" value="Genomic_DNA"/>
</dbReference>
<dbReference type="PANTHER" id="PTHR43827:SF3">
    <property type="entry name" value="NADP-DEPENDENT OXIDOREDUCTASE DOMAIN-CONTAINING PROTEIN"/>
    <property type="match status" value="1"/>
</dbReference>
<evidence type="ECO:0000256" key="2">
    <source>
        <dbReference type="ARBA" id="ARBA00022857"/>
    </source>
</evidence>
<keyword evidence="2" id="KW-0521">NADP</keyword>
<dbReference type="SUPFAM" id="SSF51430">
    <property type="entry name" value="NAD(P)-linked oxidoreductase"/>
    <property type="match status" value="1"/>
</dbReference>
<dbReference type="Pfam" id="PF00248">
    <property type="entry name" value="Aldo_ket_red"/>
    <property type="match status" value="1"/>
</dbReference>
<evidence type="ECO:0000313" key="8">
    <source>
        <dbReference type="EMBL" id="KAF4609877.1"/>
    </source>
</evidence>
<feature type="domain" description="NADP-dependent oxidoreductase" evidence="7">
    <location>
        <begin position="78"/>
        <end position="292"/>
    </location>
</feature>
<dbReference type="PANTHER" id="PTHR43827">
    <property type="entry name" value="2,5-DIKETO-D-GLUCONIC ACID REDUCTASE"/>
    <property type="match status" value="1"/>
</dbReference>
<protein>
    <recommendedName>
        <fullName evidence="7">NADP-dependent oxidoreductase domain-containing protein</fullName>
    </recommendedName>
</protein>
<keyword evidence="3" id="KW-0560">Oxidoreductase</keyword>
<comment type="similarity">
    <text evidence="1">Belongs to the aldo/keto reductase family.</text>
</comment>
<dbReference type="InterPro" id="IPR023210">
    <property type="entry name" value="NADP_OxRdtase_dom"/>
</dbReference>
<evidence type="ECO:0000256" key="6">
    <source>
        <dbReference type="PIRSR" id="PIRSR000097-3"/>
    </source>
</evidence>
<feature type="binding site" evidence="5">
    <location>
        <position position="132"/>
    </location>
    <ligand>
        <name>substrate</name>
    </ligand>
</feature>
<dbReference type="PRINTS" id="PR00069">
    <property type="entry name" value="ALDKETRDTASE"/>
</dbReference>
<evidence type="ECO:0000256" key="4">
    <source>
        <dbReference type="PIRSR" id="PIRSR000097-1"/>
    </source>
</evidence>
<comment type="caution">
    <text evidence="8">The sequence shown here is derived from an EMBL/GenBank/DDBJ whole genome shotgun (WGS) entry which is preliminary data.</text>
</comment>
<evidence type="ECO:0000256" key="3">
    <source>
        <dbReference type="ARBA" id="ARBA00023002"/>
    </source>
</evidence>
<gene>
    <name evidence="8" type="ORF">D9613_010584</name>
</gene>
<organism evidence="8 9">
    <name type="scientific">Agrocybe pediades</name>
    <dbReference type="NCBI Taxonomy" id="84607"/>
    <lineage>
        <taxon>Eukaryota</taxon>
        <taxon>Fungi</taxon>
        <taxon>Dikarya</taxon>
        <taxon>Basidiomycota</taxon>
        <taxon>Agaricomycotina</taxon>
        <taxon>Agaricomycetes</taxon>
        <taxon>Agaricomycetidae</taxon>
        <taxon>Agaricales</taxon>
        <taxon>Agaricineae</taxon>
        <taxon>Strophariaceae</taxon>
        <taxon>Agrocybe</taxon>
    </lineage>
</organism>
<dbReference type="CDD" id="cd19071">
    <property type="entry name" value="AKR_AKR1-5-like"/>
    <property type="match status" value="1"/>
</dbReference>
<name>A0A8H4QGC1_9AGAR</name>
<evidence type="ECO:0000259" key="7">
    <source>
        <dbReference type="Pfam" id="PF00248"/>
    </source>
</evidence>
<dbReference type="AlphaFoldDB" id="A0A8H4QGC1"/>
<evidence type="ECO:0000256" key="5">
    <source>
        <dbReference type="PIRSR" id="PIRSR000097-2"/>
    </source>
</evidence>
<feature type="site" description="Lowers pKa of active site Tyr" evidence="6">
    <location>
        <position position="101"/>
    </location>
</feature>
<dbReference type="InterPro" id="IPR020471">
    <property type="entry name" value="AKR"/>
</dbReference>
<proteinExistence type="inferred from homology"/>
<reference evidence="8 9" key="1">
    <citation type="submission" date="2019-12" db="EMBL/GenBank/DDBJ databases">
        <authorList>
            <person name="Floudas D."/>
            <person name="Bentzer J."/>
            <person name="Ahren D."/>
            <person name="Johansson T."/>
            <person name="Persson P."/>
            <person name="Tunlid A."/>
        </authorList>
    </citation>
    <scope>NUCLEOTIDE SEQUENCE [LARGE SCALE GENOMIC DNA]</scope>
    <source>
        <strain evidence="8 9">CBS 102.39</strain>
    </source>
</reference>
<accession>A0A8H4QGC1</accession>
<dbReference type="Proteomes" id="UP000521872">
    <property type="component" value="Unassembled WGS sequence"/>
</dbReference>
<keyword evidence="9" id="KW-1185">Reference proteome</keyword>
<evidence type="ECO:0000256" key="1">
    <source>
        <dbReference type="ARBA" id="ARBA00007905"/>
    </source>
</evidence>
<evidence type="ECO:0000313" key="9">
    <source>
        <dbReference type="Proteomes" id="UP000521872"/>
    </source>
</evidence>